<dbReference type="InterPro" id="IPR035965">
    <property type="entry name" value="PAS-like_dom_sf"/>
</dbReference>
<dbReference type="CDD" id="cd00130">
    <property type="entry name" value="PAS"/>
    <property type="match status" value="1"/>
</dbReference>
<keyword evidence="8" id="KW-1133">Transmembrane helix</keyword>
<dbReference type="Pfam" id="PF00512">
    <property type="entry name" value="HisKA"/>
    <property type="match status" value="1"/>
</dbReference>
<evidence type="ECO:0000256" key="5">
    <source>
        <dbReference type="ARBA" id="ARBA00022679"/>
    </source>
</evidence>
<dbReference type="RefSeq" id="WP_072988613.1">
    <property type="nucleotide sequence ID" value="NZ_FQZB01000011.1"/>
</dbReference>
<evidence type="ECO:0000256" key="2">
    <source>
        <dbReference type="ARBA" id="ARBA00004370"/>
    </source>
</evidence>
<dbReference type="CDD" id="cd00075">
    <property type="entry name" value="HATPase"/>
    <property type="match status" value="1"/>
</dbReference>
<dbReference type="SUPFAM" id="SSF55874">
    <property type="entry name" value="ATPase domain of HSP90 chaperone/DNA topoisomerase II/histidine kinase"/>
    <property type="match status" value="1"/>
</dbReference>
<comment type="catalytic activity">
    <reaction evidence="1">
        <text>ATP + protein L-histidine = ADP + protein N-phospho-L-histidine.</text>
        <dbReference type="EC" id="2.7.13.3"/>
    </reaction>
</comment>
<dbReference type="InterPro" id="IPR000700">
    <property type="entry name" value="PAS-assoc_C"/>
</dbReference>
<comment type="subcellular location">
    <subcellularLocation>
        <location evidence="2">Membrane</location>
    </subcellularLocation>
</comment>
<feature type="domain" description="Histidine kinase" evidence="9">
    <location>
        <begin position="542"/>
        <end position="763"/>
    </location>
</feature>
<feature type="transmembrane region" description="Helical" evidence="8">
    <location>
        <begin position="18"/>
        <end position="38"/>
    </location>
</feature>
<dbReference type="SMART" id="SM00387">
    <property type="entry name" value="HATPase_c"/>
    <property type="match status" value="1"/>
</dbReference>
<keyword evidence="6 12" id="KW-0418">Kinase</keyword>
<dbReference type="PROSITE" id="PS50109">
    <property type="entry name" value="HIS_KIN"/>
    <property type="match status" value="1"/>
</dbReference>
<evidence type="ECO:0000259" key="9">
    <source>
        <dbReference type="PROSITE" id="PS50109"/>
    </source>
</evidence>
<dbReference type="Proteomes" id="UP000184310">
    <property type="component" value="Unassembled WGS sequence"/>
</dbReference>
<evidence type="ECO:0000256" key="1">
    <source>
        <dbReference type="ARBA" id="ARBA00000085"/>
    </source>
</evidence>
<dbReference type="FunFam" id="3.30.565.10:FF:000006">
    <property type="entry name" value="Sensor histidine kinase WalK"/>
    <property type="match status" value="1"/>
</dbReference>
<dbReference type="InterPro" id="IPR036890">
    <property type="entry name" value="HATPase_C_sf"/>
</dbReference>
<dbReference type="Gene3D" id="3.30.565.10">
    <property type="entry name" value="Histidine kinase-like ATPase, C-terminal domain"/>
    <property type="match status" value="1"/>
</dbReference>
<keyword evidence="4" id="KW-0597">Phosphoprotein</keyword>
<feature type="transmembrane region" description="Helical" evidence="8">
    <location>
        <begin position="242"/>
        <end position="264"/>
    </location>
</feature>
<dbReference type="SMART" id="SM00086">
    <property type="entry name" value="PAC"/>
    <property type="match status" value="1"/>
</dbReference>
<feature type="transmembrane region" description="Helical" evidence="8">
    <location>
        <begin position="214"/>
        <end position="235"/>
    </location>
</feature>
<dbReference type="EMBL" id="FQZB01000011">
    <property type="protein sequence ID" value="SHJ85673.1"/>
    <property type="molecule type" value="Genomic_DNA"/>
</dbReference>
<dbReference type="SMART" id="SM00091">
    <property type="entry name" value="PAS"/>
    <property type="match status" value="1"/>
</dbReference>
<protein>
    <recommendedName>
        <fullName evidence="3">histidine kinase</fullName>
        <ecNumber evidence="3">2.7.13.3</ecNumber>
    </recommendedName>
</protein>
<evidence type="ECO:0000259" key="11">
    <source>
        <dbReference type="PROSITE" id="PS50113"/>
    </source>
</evidence>
<feature type="transmembrane region" description="Helical" evidence="8">
    <location>
        <begin position="187"/>
        <end position="208"/>
    </location>
</feature>
<dbReference type="AlphaFoldDB" id="A0A1M6MQW6"/>
<proteinExistence type="predicted"/>
<reference evidence="12 13" key="1">
    <citation type="submission" date="2016-11" db="EMBL/GenBank/DDBJ databases">
        <authorList>
            <person name="Jaros S."/>
            <person name="Januszkiewicz K."/>
            <person name="Wedrychowicz H."/>
        </authorList>
    </citation>
    <scope>NUCLEOTIDE SEQUENCE [LARGE SCALE GENOMIC DNA]</scope>
    <source>
        <strain evidence="12 13">DSM 21758</strain>
    </source>
</reference>
<dbReference type="EC" id="2.7.13.3" evidence="3"/>
<dbReference type="InterPro" id="IPR000014">
    <property type="entry name" value="PAS"/>
</dbReference>
<dbReference type="SUPFAM" id="SSF55785">
    <property type="entry name" value="PYP-like sensor domain (PAS domain)"/>
    <property type="match status" value="1"/>
</dbReference>
<dbReference type="Gene3D" id="1.10.287.130">
    <property type="match status" value="1"/>
</dbReference>
<keyword evidence="8" id="KW-0472">Membrane</keyword>
<evidence type="ECO:0000256" key="8">
    <source>
        <dbReference type="SAM" id="Phobius"/>
    </source>
</evidence>
<feature type="domain" description="PAS" evidence="10">
    <location>
        <begin position="401"/>
        <end position="471"/>
    </location>
</feature>
<feature type="transmembrane region" description="Helical" evidence="8">
    <location>
        <begin position="82"/>
        <end position="102"/>
    </location>
</feature>
<evidence type="ECO:0000256" key="7">
    <source>
        <dbReference type="ARBA" id="ARBA00023012"/>
    </source>
</evidence>
<sequence length="795" mass="92595">MIENIIDNLDQEQIIKKYLKNILVIGITFFICSVLALIKLNEINLKIDRNIISTIRNINCFMVFLTTITLGIYYYGSKETGIFLIAIFYYCLFIENIIHLYFFVVKEEEFIQLINRSGLREPFILNTILRGILLIIACYVSEKNIKIKKVHRKIIIFLVTVTVVITSLLEIELLIPTFNQVSEQVKLTFCVLIFILYVVACILLFYIGLTKNQIIYSLIINSVSLILIKSIYGFVATPQNTILIFIGTIFYFLAFVLPLIGLGFDLTFKIFKNEKLEKELKTFYSLTEDNRDNGVVIYTNKDLIYANKIARKDFNIDLKDIPIKNIDFRKYVKNEELLSNIKNSLQKSCFWSDVIEFNWEKIQFINANVQCIEDEKNNKKYCIMYRNISKEHIISNKLKISEEKMRTINSNIKDLISSTDKIGKIQYLSPSITKILGYDYTELIGYNWFSLVHPLDVTSVRKVLGDYEDNDTVITEHRIRTKSGKYVWVESVSNLLKREDGTIIGKVIISRDISYRNEMEKLKVEVNEAKEYEKIRGEFFANLSHELRTPINIIYSCIQLLDYHKGSKDSLSEYYDKYEKTIKQNCFRMLRLVNNLIDITKIDSGFMKFDFGNYDIVKIVEDITLSVIPYVEVKNIEMIFDTEFEERIIKCDPDKIERIILNLLSNSIKFTDIGGKIYVNISYKKGFVEINVTDNGKGIPIDKRKTVFERFVQADKSLKRGQEGSGIGLALVKSLVELHNGKIYLDEERPNGTKITILLPDIITEETDDENVNYELYKPNIDRISVEFSDIYELY</sequence>
<accession>A0A1M6MQW6</accession>
<evidence type="ECO:0000256" key="4">
    <source>
        <dbReference type="ARBA" id="ARBA00022553"/>
    </source>
</evidence>
<keyword evidence="7" id="KW-0902">Two-component regulatory system</keyword>
<organism evidence="12 13">
    <name type="scientific">Clostridium cavendishii DSM 21758</name>
    <dbReference type="NCBI Taxonomy" id="1121302"/>
    <lineage>
        <taxon>Bacteria</taxon>
        <taxon>Bacillati</taxon>
        <taxon>Bacillota</taxon>
        <taxon>Clostridia</taxon>
        <taxon>Eubacteriales</taxon>
        <taxon>Clostridiaceae</taxon>
        <taxon>Clostridium</taxon>
    </lineage>
</organism>
<dbReference type="InterPro" id="IPR003594">
    <property type="entry name" value="HATPase_dom"/>
</dbReference>
<dbReference type="InterPro" id="IPR004358">
    <property type="entry name" value="Sig_transdc_His_kin-like_C"/>
</dbReference>
<feature type="transmembrane region" description="Helical" evidence="8">
    <location>
        <begin position="123"/>
        <end position="142"/>
    </location>
</feature>
<dbReference type="PRINTS" id="PR00344">
    <property type="entry name" value="BCTRLSENSOR"/>
</dbReference>
<evidence type="ECO:0000313" key="12">
    <source>
        <dbReference type="EMBL" id="SHJ85673.1"/>
    </source>
</evidence>
<feature type="transmembrane region" description="Helical" evidence="8">
    <location>
        <begin position="154"/>
        <end position="175"/>
    </location>
</feature>
<evidence type="ECO:0000256" key="6">
    <source>
        <dbReference type="ARBA" id="ARBA00022777"/>
    </source>
</evidence>
<name>A0A1M6MQW6_9CLOT</name>
<dbReference type="GO" id="GO:0016020">
    <property type="term" value="C:membrane"/>
    <property type="evidence" value="ECO:0007669"/>
    <property type="project" value="UniProtKB-SubCell"/>
</dbReference>
<dbReference type="SMART" id="SM00388">
    <property type="entry name" value="HisKA"/>
    <property type="match status" value="1"/>
</dbReference>
<keyword evidence="5" id="KW-0808">Transferase</keyword>
<dbReference type="PANTHER" id="PTHR43547">
    <property type="entry name" value="TWO-COMPONENT HISTIDINE KINASE"/>
    <property type="match status" value="1"/>
</dbReference>
<dbReference type="PROSITE" id="PS50113">
    <property type="entry name" value="PAC"/>
    <property type="match status" value="1"/>
</dbReference>
<dbReference type="InterPro" id="IPR003661">
    <property type="entry name" value="HisK_dim/P_dom"/>
</dbReference>
<dbReference type="Gene3D" id="3.30.450.20">
    <property type="entry name" value="PAS domain"/>
    <property type="match status" value="1"/>
</dbReference>
<dbReference type="Pfam" id="PF02518">
    <property type="entry name" value="HATPase_c"/>
    <property type="match status" value="1"/>
</dbReference>
<keyword evidence="8" id="KW-0812">Transmembrane</keyword>
<dbReference type="STRING" id="1121302.SAMN02745163_02723"/>
<keyword evidence="13" id="KW-1185">Reference proteome</keyword>
<gene>
    <name evidence="12" type="ORF">SAMN02745163_02723</name>
</gene>
<dbReference type="InterPro" id="IPR013655">
    <property type="entry name" value="PAS_fold_3"/>
</dbReference>
<feature type="transmembrane region" description="Helical" evidence="8">
    <location>
        <begin position="58"/>
        <end position="76"/>
    </location>
</feature>
<dbReference type="SUPFAM" id="SSF47384">
    <property type="entry name" value="Homodimeric domain of signal transducing histidine kinase"/>
    <property type="match status" value="1"/>
</dbReference>
<dbReference type="Pfam" id="PF08447">
    <property type="entry name" value="PAS_3"/>
    <property type="match status" value="1"/>
</dbReference>
<dbReference type="OrthoDB" id="9813394at2"/>
<dbReference type="NCBIfam" id="TIGR00229">
    <property type="entry name" value="sensory_box"/>
    <property type="match status" value="1"/>
</dbReference>
<evidence type="ECO:0000256" key="3">
    <source>
        <dbReference type="ARBA" id="ARBA00012438"/>
    </source>
</evidence>
<feature type="domain" description="PAC" evidence="11">
    <location>
        <begin position="473"/>
        <end position="525"/>
    </location>
</feature>
<dbReference type="CDD" id="cd00082">
    <property type="entry name" value="HisKA"/>
    <property type="match status" value="1"/>
</dbReference>
<evidence type="ECO:0000259" key="10">
    <source>
        <dbReference type="PROSITE" id="PS50112"/>
    </source>
</evidence>
<evidence type="ECO:0000313" key="13">
    <source>
        <dbReference type="Proteomes" id="UP000184310"/>
    </source>
</evidence>
<dbReference type="InterPro" id="IPR001610">
    <property type="entry name" value="PAC"/>
</dbReference>
<dbReference type="GO" id="GO:0000155">
    <property type="term" value="F:phosphorelay sensor kinase activity"/>
    <property type="evidence" value="ECO:0007669"/>
    <property type="project" value="InterPro"/>
</dbReference>
<dbReference type="InterPro" id="IPR036097">
    <property type="entry name" value="HisK_dim/P_sf"/>
</dbReference>
<dbReference type="PROSITE" id="PS50112">
    <property type="entry name" value="PAS"/>
    <property type="match status" value="1"/>
</dbReference>
<dbReference type="InterPro" id="IPR005467">
    <property type="entry name" value="His_kinase_dom"/>
</dbReference>
<dbReference type="PANTHER" id="PTHR43547:SF2">
    <property type="entry name" value="HYBRID SIGNAL TRANSDUCTION HISTIDINE KINASE C"/>
    <property type="match status" value="1"/>
</dbReference>